<evidence type="ECO:0000313" key="3">
    <source>
        <dbReference type="Proteomes" id="UP001236507"/>
    </source>
</evidence>
<feature type="signal peptide" evidence="1">
    <location>
        <begin position="1"/>
        <end position="22"/>
    </location>
</feature>
<keyword evidence="1" id="KW-0732">Signal</keyword>
<keyword evidence="3" id="KW-1185">Reference proteome</keyword>
<dbReference type="Gene3D" id="2.60.120.380">
    <property type="match status" value="1"/>
</dbReference>
<proteinExistence type="predicted"/>
<evidence type="ECO:0000256" key="1">
    <source>
        <dbReference type="SAM" id="SignalP"/>
    </source>
</evidence>
<dbReference type="RefSeq" id="WP_283343535.1">
    <property type="nucleotide sequence ID" value="NZ_JASHIF010000002.1"/>
</dbReference>
<reference evidence="2 3" key="1">
    <citation type="submission" date="2023-05" db="EMBL/GenBank/DDBJ databases">
        <title>Novel species of genus Flectobacillus isolated from stream in China.</title>
        <authorList>
            <person name="Lu H."/>
        </authorList>
    </citation>
    <scope>NUCLEOTIDE SEQUENCE [LARGE SCALE GENOMIC DNA]</scope>
    <source>
        <strain evidence="2 3">KCTC 42575</strain>
    </source>
</reference>
<dbReference type="Proteomes" id="UP001236507">
    <property type="component" value="Unassembled WGS sequence"/>
</dbReference>
<comment type="caution">
    <text evidence="2">The sequence shown here is derived from an EMBL/GenBank/DDBJ whole genome shotgun (WGS) entry which is preliminary data.</text>
</comment>
<name>A0ABT6Y4S8_9BACT</name>
<organism evidence="2 3">
    <name type="scientific">Flectobacillus roseus</name>
    <dbReference type="NCBI Taxonomy" id="502259"/>
    <lineage>
        <taxon>Bacteria</taxon>
        <taxon>Pseudomonadati</taxon>
        <taxon>Bacteroidota</taxon>
        <taxon>Cytophagia</taxon>
        <taxon>Cytophagales</taxon>
        <taxon>Flectobacillaceae</taxon>
        <taxon>Flectobacillus</taxon>
    </lineage>
</organism>
<accession>A0ABT6Y4S8</accession>
<feature type="chain" id="PRO_5047177501" evidence="1">
    <location>
        <begin position="23"/>
        <end position="130"/>
    </location>
</feature>
<dbReference type="EMBL" id="JASHIF010000002">
    <property type="protein sequence ID" value="MDI9858296.1"/>
    <property type="molecule type" value="Genomic_DNA"/>
</dbReference>
<protein>
    <submittedName>
        <fullName evidence="2">Uncharacterized protein</fullName>
    </submittedName>
</protein>
<gene>
    <name evidence="2" type="ORF">QM524_03630</name>
</gene>
<evidence type="ECO:0000313" key="2">
    <source>
        <dbReference type="EMBL" id="MDI9858296.1"/>
    </source>
</evidence>
<sequence>MKNNIFKLATLVLFTFVVAVNASLAQAPKRIDFAKEGSNSLVWEQKVEANSSKSFVFKATKGQVLTLSFIDDTKKGMMELGKESIEPNADPYQATISVTKDYTFTVKNNSPKKTSFRIAISLEDPKAKKK</sequence>